<evidence type="ECO:0000313" key="1">
    <source>
        <dbReference type="EMBL" id="KRY26232.1"/>
    </source>
</evidence>
<evidence type="ECO:0000313" key="3">
    <source>
        <dbReference type="Proteomes" id="UP000054776"/>
    </source>
</evidence>
<sequence>MEARSFAAKPAGTSEINYHQIRIRFSFIAVWFMPEFQVQPPSTSRNLIGEKK</sequence>
<dbReference type="Proteomes" id="UP000054776">
    <property type="component" value="Unassembled WGS sequence"/>
</dbReference>
<dbReference type="InParanoid" id="A0A0V1ANT0"/>
<protein>
    <submittedName>
        <fullName evidence="2">Uncharacterized protein</fullName>
    </submittedName>
</protein>
<organism evidence="2 3">
    <name type="scientific">Trichinella spiralis</name>
    <name type="common">Trichina worm</name>
    <dbReference type="NCBI Taxonomy" id="6334"/>
    <lineage>
        <taxon>Eukaryota</taxon>
        <taxon>Metazoa</taxon>
        <taxon>Ecdysozoa</taxon>
        <taxon>Nematoda</taxon>
        <taxon>Enoplea</taxon>
        <taxon>Dorylaimia</taxon>
        <taxon>Trichinellida</taxon>
        <taxon>Trichinellidae</taxon>
        <taxon>Trichinella</taxon>
    </lineage>
</organism>
<reference evidence="2 3" key="1">
    <citation type="submission" date="2015-01" db="EMBL/GenBank/DDBJ databases">
        <title>Evolution of Trichinella species and genotypes.</title>
        <authorList>
            <person name="Korhonen P.K."/>
            <person name="Edoardo P."/>
            <person name="Giuseppe L.R."/>
            <person name="Gasser R.B."/>
        </authorList>
    </citation>
    <scope>NUCLEOTIDE SEQUENCE [LARGE SCALE GENOMIC DNA]</scope>
    <source>
        <strain evidence="2">ISS3</strain>
    </source>
</reference>
<gene>
    <name evidence="2" type="ORF">T01_13554</name>
    <name evidence="1" type="ORF">T01_575</name>
</gene>
<accession>A0A0V1ANT0</accession>
<comment type="caution">
    <text evidence="2">The sequence shown here is derived from an EMBL/GenBank/DDBJ whole genome shotgun (WGS) entry which is preliminary data.</text>
</comment>
<name>A0A0V1ANT0_TRISP</name>
<dbReference type="AlphaFoldDB" id="A0A0V1ANT0"/>
<proteinExistence type="predicted"/>
<dbReference type="EMBL" id="JYDH01000513">
    <property type="protein sequence ID" value="KRY26232.1"/>
    <property type="molecule type" value="Genomic_DNA"/>
</dbReference>
<evidence type="ECO:0000313" key="2">
    <source>
        <dbReference type="EMBL" id="KRY26234.1"/>
    </source>
</evidence>
<keyword evidence="3" id="KW-1185">Reference proteome</keyword>
<dbReference type="EMBL" id="JYDH01000512">
    <property type="protein sequence ID" value="KRY26234.1"/>
    <property type="molecule type" value="Genomic_DNA"/>
</dbReference>